<dbReference type="InterPro" id="IPR037588">
    <property type="entry name" value="MLST8"/>
</dbReference>
<dbReference type="PANTHER" id="PTHR19842:SF2">
    <property type="entry name" value="WD REPEAT PROTEIN (AFU_ORTHOLOGUE AFUA_5G04300)"/>
    <property type="match status" value="1"/>
</dbReference>
<proteinExistence type="inferred from homology"/>
<feature type="region of interest" description="Disordered" evidence="3">
    <location>
        <begin position="27"/>
        <end position="120"/>
    </location>
</feature>
<feature type="repeat" description="WD" evidence="2">
    <location>
        <begin position="772"/>
        <end position="789"/>
    </location>
</feature>
<dbReference type="SUPFAM" id="SSF50978">
    <property type="entry name" value="WD40 repeat-like"/>
    <property type="match status" value="1"/>
</dbReference>
<keyword evidence="5" id="KW-1185">Reference proteome</keyword>
<dbReference type="SMART" id="SM00320">
    <property type="entry name" value="WD40"/>
    <property type="match status" value="4"/>
</dbReference>
<evidence type="ECO:0000256" key="2">
    <source>
        <dbReference type="PROSITE-ProRule" id="PRU00221"/>
    </source>
</evidence>
<sequence>MRPSVAPTALTSLNSDLSARVVPPTLQLGKADDGLKGKSADVSLAKSPLPTPLQTSPDHPSSSAPPGEHSERSRIPWQISDVSDVSDEEAMRLKRIRDFDNYHASSGVRHKSSGPRTAPISTSMRASLDLATSRPSPGLQVEAQVVKGSEDGQNDSRARLKRYSDTTRSLKRNLATPPLSDDPRTQSKRHQPAKQALESIPQRTAQPSKDVATYKRSTAAPAPGSLELRKSSGFLDDTATHQEVFKADITQSTTKSVLTPQVMDEKAASRPSAGSWYTDKENALLAQLKAIDKLSWTEIMAYFPERSLGSVQVHYSTTVKGRYPDAAKQAVVPPALNLDHASARRIVPKARARRIELEVHSAPNRRRRGGGPSAVDGFVPWTQVSVEALERPEVETPVEDWSSGTAFDDSLRGQDRAFPSSLARVLRQRELGKTGSRGWSSAHKRITDEAINHVLTSYTPCLHFEATSGDVTCVAWRNDGVGFAAGSIAITDDRSMQYNSSRNLLIGDTSSSGLQELTEHHIPRPVISDSDNPNALHSMRESQDSRLFTTVANVAYSADGSRMYTAGSDRMARVYTTSRVVTKYSCQYAIEHAAAVDILDLQGDLLATACHTSEDGSIAIFKCTEQSYSKLMSFSPTRADSQSSLPTFPSALRWGAACHHKGLLLAGYSSDGNDEYRDAVGETALWNVETGQRFDLSTTTHNVFDVAWNPSSSSASDAFCVAGTPGHGRSVPGRKSVVRCYSVNLFRGRAKQVLEWDCPAYDINDVLYCPYDDNLIAAGATDGKVYIWDKRFASRNQNPMHILSHGESLNVLDHDRERELVDTGVRFLSWGATSTRLYSGSSDGVVKVWNPHRAPGCAFVEDVATFQTAIMSGAFSPDFRSLLVGEERGRINLLRIGGCDDEDESTFPSRSFGLHSSAPVINDEQRYAAAKTLLDSKQIELRPWGAMPKRQAVQGSAYLGPYLQPSALDFERAQNAYDQAIQRQSALGADSDCDGEDMSKALRDVEGCQAALTALRCRELAFAEDEPVACAKQRAWRQAVKRRITQEDDADYCKLDCNYFAPSIVDGVADTQASAQRIAGALQALPRGKLDLTPLDCTALFDNGFAGPCMYCPAISVKKPEMPGAL</sequence>
<organism evidence="4 5">
    <name type="scientific">Recurvomyces mirabilis</name>
    <dbReference type="NCBI Taxonomy" id="574656"/>
    <lineage>
        <taxon>Eukaryota</taxon>
        <taxon>Fungi</taxon>
        <taxon>Dikarya</taxon>
        <taxon>Ascomycota</taxon>
        <taxon>Pezizomycotina</taxon>
        <taxon>Dothideomycetes</taxon>
        <taxon>Dothideomycetidae</taxon>
        <taxon>Mycosphaerellales</taxon>
        <taxon>Teratosphaeriaceae</taxon>
        <taxon>Recurvomyces</taxon>
    </lineage>
</organism>
<feature type="compositionally biased region" description="Polar residues" evidence="3">
    <location>
        <begin position="52"/>
        <end position="64"/>
    </location>
</feature>
<feature type="repeat" description="WD" evidence="2">
    <location>
        <begin position="825"/>
        <end position="850"/>
    </location>
</feature>
<evidence type="ECO:0000313" key="5">
    <source>
        <dbReference type="Proteomes" id="UP001274830"/>
    </source>
</evidence>
<dbReference type="GO" id="GO:0032956">
    <property type="term" value="P:regulation of actin cytoskeleton organization"/>
    <property type="evidence" value="ECO:0007669"/>
    <property type="project" value="TreeGrafter"/>
</dbReference>
<dbReference type="EMBL" id="JAUTXT010000029">
    <property type="protein sequence ID" value="KAK3672921.1"/>
    <property type="molecule type" value="Genomic_DNA"/>
</dbReference>
<protein>
    <recommendedName>
        <fullName evidence="6">Myb-like domain-containing protein</fullName>
    </recommendedName>
</protein>
<comment type="caution">
    <text evidence="4">The sequence shown here is derived from an EMBL/GenBank/DDBJ whole genome shotgun (WGS) entry which is preliminary data.</text>
</comment>
<name>A0AAE0WJM0_9PEZI</name>
<keyword evidence="2" id="KW-0853">WD repeat</keyword>
<dbReference type="InterPro" id="IPR036322">
    <property type="entry name" value="WD40_repeat_dom_sf"/>
</dbReference>
<evidence type="ECO:0000256" key="1">
    <source>
        <dbReference type="ARBA" id="ARBA00009890"/>
    </source>
</evidence>
<feature type="region of interest" description="Disordered" evidence="3">
    <location>
        <begin position="145"/>
        <end position="230"/>
    </location>
</feature>
<accession>A0AAE0WJM0</accession>
<feature type="compositionally biased region" description="Basic and acidic residues" evidence="3">
    <location>
        <begin position="30"/>
        <end position="39"/>
    </location>
</feature>
<feature type="compositionally biased region" description="Basic and acidic residues" evidence="3">
    <location>
        <begin position="89"/>
        <end position="101"/>
    </location>
</feature>
<comment type="similarity">
    <text evidence="1">Belongs to the WD repeat LST8 family.</text>
</comment>
<evidence type="ECO:0000313" key="4">
    <source>
        <dbReference type="EMBL" id="KAK3672921.1"/>
    </source>
</evidence>
<dbReference type="InterPro" id="IPR015943">
    <property type="entry name" value="WD40/YVTN_repeat-like_dom_sf"/>
</dbReference>
<dbReference type="AlphaFoldDB" id="A0AAE0WJM0"/>
<feature type="compositionally biased region" description="Basic and acidic residues" evidence="3">
    <location>
        <begin position="148"/>
        <end position="165"/>
    </location>
</feature>
<dbReference type="PROSITE" id="PS50082">
    <property type="entry name" value="WD_REPEATS_2"/>
    <property type="match status" value="2"/>
</dbReference>
<evidence type="ECO:0008006" key="6">
    <source>
        <dbReference type="Google" id="ProtNLM"/>
    </source>
</evidence>
<dbReference type="Pfam" id="PF00400">
    <property type="entry name" value="WD40"/>
    <property type="match status" value="2"/>
</dbReference>
<dbReference type="PANTHER" id="PTHR19842">
    <property type="entry name" value="G BETA-LIKE PROTEIN GBL"/>
    <property type="match status" value="1"/>
</dbReference>
<gene>
    <name evidence="4" type="ORF">LTR78_007274</name>
</gene>
<dbReference type="Gene3D" id="2.130.10.10">
    <property type="entry name" value="YVTN repeat-like/Quinoprotein amine dehydrogenase"/>
    <property type="match status" value="1"/>
</dbReference>
<dbReference type="GO" id="GO:0031929">
    <property type="term" value="P:TOR signaling"/>
    <property type="evidence" value="ECO:0007669"/>
    <property type="project" value="InterPro"/>
</dbReference>
<reference evidence="4" key="1">
    <citation type="submission" date="2023-07" db="EMBL/GenBank/DDBJ databases">
        <title>Black Yeasts Isolated from many extreme environments.</title>
        <authorList>
            <person name="Coleine C."/>
            <person name="Stajich J.E."/>
            <person name="Selbmann L."/>
        </authorList>
    </citation>
    <scope>NUCLEOTIDE SEQUENCE</scope>
    <source>
        <strain evidence="4">CCFEE 5485</strain>
    </source>
</reference>
<dbReference type="GO" id="GO:0031931">
    <property type="term" value="C:TORC1 complex"/>
    <property type="evidence" value="ECO:0007669"/>
    <property type="project" value="InterPro"/>
</dbReference>
<dbReference type="InterPro" id="IPR001680">
    <property type="entry name" value="WD40_rpt"/>
</dbReference>
<evidence type="ECO:0000256" key="3">
    <source>
        <dbReference type="SAM" id="MobiDB-lite"/>
    </source>
</evidence>
<dbReference type="GO" id="GO:0031932">
    <property type="term" value="C:TORC2 complex"/>
    <property type="evidence" value="ECO:0007669"/>
    <property type="project" value="InterPro"/>
</dbReference>
<dbReference type="Proteomes" id="UP001274830">
    <property type="component" value="Unassembled WGS sequence"/>
</dbReference>